<dbReference type="SMART" id="SM00317">
    <property type="entry name" value="SET"/>
    <property type="match status" value="1"/>
</dbReference>
<evidence type="ECO:0000313" key="6">
    <source>
        <dbReference type="Proteomes" id="UP001497525"/>
    </source>
</evidence>
<dbReference type="GO" id="GO:0045814">
    <property type="term" value="P:negative regulation of gene expression, epigenetic"/>
    <property type="evidence" value="ECO:0007669"/>
    <property type="project" value="TreeGrafter"/>
</dbReference>
<dbReference type="PROSITE" id="PS50280">
    <property type="entry name" value="SET"/>
    <property type="match status" value="1"/>
</dbReference>
<keyword evidence="2" id="KW-0808">Transferase</keyword>
<sequence length="422" mass="46630">MQSIKIVDFGSSRGRGVITTRQTEAGDVIFSESPLLCCQFSWNRLYGYQACDYCMCPLESAEANAKRLTGNQNLVLPYSDCGALPLNITHCPGCGLAFCSPGCLESARPVYHSLLCENQQNNPTNPVEKLDEIWRQIHFPPETGTIMILVRMACACLSARFLHSPQSQHIASALETFVSCTEVVGSDGGSAQATISHKLLRPEFNDSITQLHRAFVSVLFYLTRKLIHPDAPESECLFHLQQAHLDGLLNIDKFRCALCLLGRNGQGVATSAFSLWVKTAEKLVSSADHSDKAVQFEELVKNLYAAMDDHVGPFLDNEGVGLYQFQSLINHSCDPNAVVKFGGESNRLSVVALRSIALGEEVTISYLDECDQFRSRHSRRKFLSANYLFWCECDKCVTDKAAGALSETSDEEEDSSEEVAME</sequence>
<accession>A0AAV2TVN4</accession>
<reference evidence="5" key="1">
    <citation type="submission" date="2024-06" db="EMBL/GenBank/DDBJ databases">
        <authorList>
            <person name="Liu X."/>
            <person name="Lenzi L."/>
            <person name="Haldenby T S."/>
            <person name="Uol C."/>
        </authorList>
    </citation>
    <scope>NUCLEOTIDE SEQUENCE</scope>
</reference>
<organism evidence="5 6">
    <name type="scientific">Calicophoron daubneyi</name>
    <name type="common">Rumen fluke</name>
    <name type="synonym">Paramphistomum daubneyi</name>
    <dbReference type="NCBI Taxonomy" id="300641"/>
    <lineage>
        <taxon>Eukaryota</taxon>
        <taxon>Metazoa</taxon>
        <taxon>Spiralia</taxon>
        <taxon>Lophotrochozoa</taxon>
        <taxon>Platyhelminthes</taxon>
        <taxon>Trematoda</taxon>
        <taxon>Digenea</taxon>
        <taxon>Plagiorchiida</taxon>
        <taxon>Pronocephalata</taxon>
        <taxon>Paramphistomoidea</taxon>
        <taxon>Paramphistomidae</taxon>
        <taxon>Calicophoron</taxon>
    </lineage>
</organism>
<dbReference type="AlphaFoldDB" id="A0AAV2TVN4"/>
<evidence type="ECO:0000256" key="3">
    <source>
        <dbReference type="ARBA" id="ARBA00022691"/>
    </source>
</evidence>
<dbReference type="GO" id="GO:0042799">
    <property type="term" value="F:histone H4K20 methyltransferase activity"/>
    <property type="evidence" value="ECO:0007669"/>
    <property type="project" value="TreeGrafter"/>
</dbReference>
<evidence type="ECO:0000256" key="2">
    <source>
        <dbReference type="ARBA" id="ARBA00022679"/>
    </source>
</evidence>
<dbReference type="Pfam" id="PF00856">
    <property type="entry name" value="SET"/>
    <property type="match status" value="1"/>
</dbReference>
<dbReference type="PANTHER" id="PTHR46402">
    <property type="entry name" value="SET AND MYND DOMAIN-CONTAINING PROTEIN 5"/>
    <property type="match status" value="1"/>
</dbReference>
<dbReference type="EMBL" id="CAXLJL010000600">
    <property type="protein sequence ID" value="CAL5139432.1"/>
    <property type="molecule type" value="Genomic_DNA"/>
</dbReference>
<name>A0AAV2TVN4_CALDB</name>
<gene>
    <name evidence="5" type="ORF">CDAUBV1_LOCUS14449</name>
</gene>
<proteinExistence type="predicted"/>
<dbReference type="Proteomes" id="UP001497525">
    <property type="component" value="Unassembled WGS sequence"/>
</dbReference>
<evidence type="ECO:0000313" key="5">
    <source>
        <dbReference type="EMBL" id="CAL5139432.1"/>
    </source>
</evidence>
<keyword evidence="1" id="KW-0489">Methyltransferase</keyword>
<dbReference type="InterPro" id="IPR001214">
    <property type="entry name" value="SET_dom"/>
</dbReference>
<dbReference type="InterPro" id="IPR046341">
    <property type="entry name" value="SET_dom_sf"/>
</dbReference>
<dbReference type="SUPFAM" id="SSF82199">
    <property type="entry name" value="SET domain"/>
    <property type="match status" value="1"/>
</dbReference>
<protein>
    <recommendedName>
        <fullName evidence="4">SET domain-containing protein</fullName>
    </recommendedName>
</protein>
<feature type="domain" description="SET" evidence="4">
    <location>
        <begin position="2"/>
        <end position="367"/>
    </location>
</feature>
<dbReference type="PANTHER" id="PTHR46402:SF2">
    <property type="entry name" value="HISTONE-LYSINE N-TRIMETHYLTRANSFERASE SMYD5"/>
    <property type="match status" value="1"/>
</dbReference>
<evidence type="ECO:0000259" key="4">
    <source>
        <dbReference type="PROSITE" id="PS50280"/>
    </source>
</evidence>
<comment type="caution">
    <text evidence="5">The sequence shown here is derived from an EMBL/GenBank/DDBJ whole genome shotgun (WGS) entry which is preliminary data.</text>
</comment>
<evidence type="ECO:0000256" key="1">
    <source>
        <dbReference type="ARBA" id="ARBA00022603"/>
    </source>
</evidence>
<dbReference type="GO" id="GO:0032259">
    <property type="term" value="P:methylation"/>
    <property type="evidence" value="ECO:0007669"/>
    <property type="project" value="UniProtKB-KW"/>
</dbReference>
<keyword evidence="3" id="KW-0949">S-adenosyl-L-methionine</keyword>
<dbReference type="Gene3D" id="2.170.270.10">
    <property type="entry name" value="SET domain"/>
    <property type="match status" value="1"/>
</dbReference>